<accession>A0ABU3Y2T2</accession>
<feature type="transmembrane region" description="Helical" evidence="1">
    <location>
        <begin position="66"/>
        <end position="86"/>
    </location>
</feature>
<keyword evidence="1" id="KW-1133">Transmembrane helix</keyword>
<organism evidence="2 3">
    <name type="scientific">Sphingomonas agrestis</name>
    <dbReference type="NCBI Taxonomy" id="3080540"/>
    <lineage>
        <taxon>Bacteria</taxon>
        <taxon>Pseudomonadati</taxon>
        <taxon>Pseudomonadota</taxon>
        <taxon>Alphaproteobacteria</taxon>
        <taxon>Sphingomonadales</taxon>
        <taxon>Sphingomonadaceae</taxon>
        <taxon>Sphingomonas</taxon>
    </lineage>
</organism>
<evidence type="ECO:0000313" key="2">
    <source>
        <dbReference type="EMBL" id="MDV3455679.1"/>
    </source>
</evidence>
<proteinExistence type="predicted"/>
<evidence type="ECO:0000313" key="3">
    <source>
        <dbReference type="Proteomes" id="UP001273531"/>
    </source>
</evidence>
<comment type="caution">
    <text evidence="2">The sequence shown here is derived from an EMBL/GenBank/DDBJ whole genome shotgun (WGS) entry which is preliminary data.</text>
</comment>
<keyword evidence="1" id="KW-0812">Transmembrane</keyword>
<keyword evidence="3" id="KW-1185">Reference proteome</keyword>
<name>A0ABU3Y2T2_9SPHN</name>
<feature type="transmembrane region" description="Helical" evidence="1">
    <location>
        <begin position="42"/>
        <end position="60"/>
    </location>
</feature>
<keyword evidence="1" id="KW-0472">Membrane</keyword>
<dbReference type="InterPro" id="IPR021762">
    <property type="entry name" value="DUF3325"/>
</dbReference>
<dbReference type="RefSeq" id="WP_317224894.1">
    <property type="nucleotide sequence ID" value="NZ_JAWJEJ010000001.1"/>
</dbReference>
<sequence length="98" mass="10641">MSFVTLVFAIAAFALFGLATDEHHQRRLGKRPDIATKKRLRIAAWVLIVAAFPPALMASGGVFGPILWAGMLMLGAGIVFLILNLAPAGRIDKAWRKQ</sequence>
<evidence type="ECO:0000256" key="1">
    <source>
        <dbReference type="SAM" id="Phobius"/>
    </source>
</evidence>
<protein>
    <submittedName>
        <fullName evidence="2">DUF3325 domain-containing protein</fullName>
    </submittedName>
</protein>
<reference evidence="2 3" key="1">
    <citation type="submission" date="2023-10" db="EMBL/GenBank/DDBJ databases">
        <title>Sphingomonas sp. HF-S4 16S ribosomal RNA gene Genome sequencing and assembly.</title>
        <authorList>
            <person name="Lee H."/>
        </authorList>
    </citation>
    <scope>NUCLEOTIDE SEQUENCE [LARGE SCALE GENOMIC DNA]</scope>
    <source>
        <strain evidence="2 3">HF-S4</strain>
    </source>
</reference>
<dbReference type="Pfam" id="PF11804">
    <property type="entry name" value="DUF3325"/>
    <property type="match status" value="1"/>
</dbReference>
<feature type="transmembrane region" description="Helical" evidence="1">
    <location>
        <begin position="6"/>
        <end position="21"/>
    </location>
</feature>
<gene>
    <name evidence="2" type="ORF">RZN05_01680</name>
</gene>
<dbReference type="Proteomes" id="UP001273531">
    <property type="component" value="Unassembled WGS sequence"/>
</dbReference>
<dbReference type="EMBL" id="JAWJEJ010000001">
    <property type="protein sequence ID" value="MDV3455679.1"/>
    <property type="molecule type" value="Genomic_DNA"/>
</dbReference>